<name>A0ABU7F6N8_9TELE</name>
<dbReference type="InterPro" id="IPR001368">
    <property type="entry name" value="TNFR/NGFR_Cys_rich_reg"/>
</dbReference>
<feature type="region of interest" description="Disordered" evidence="2">
    <location>
        <begin position="266"/>
        <end position="289"/>
    </location>
</feature>
<organism evidence="6 7">
    <name type="scientific">Characodon lateralis</name>
    <dbReference type="NCBI Taxonomy" id="208331"/>
    <lineage>
        <taxon>Eukaryota</taxon>
        <taxon>Metazoa</taxon>
        <taxon>Chordata</taxon>
        <taxon>Craniata</taxon>
        <taxon>Vertebrata</taxon>
        <taxon>Euteleostomi</taxon>
        <taxon>Actinopterygii</taxon>
        <taxon>Neopterygii</taxon>
        <taxon>Teleostei</taxon>
        <taxon>Neoteleostei</taxon>
        <taxon>Acanthomorphata</taxon>
        <taxon>Ovalentaria</taxon>
        <taxon>Atherinomorphae</taxon>
        <taxon>Cyprinodontiformes</taxon>
        <taxon>Goodeidae</taxon>
        <taxon>Characodon</taxon>
    </lineage>
</organism>
<feature type="disulfide bond" evidence="1">
    <location>
        <begin position="81"/>
        <end position="94"/>
    </location>
</feature>
<dbReference type="InterPro" id="IPR034057">
    <property type="entry name" value="TNFRSF9_N_teleost"/>
</dbReference>
<dbReference type="PANTHER" id="PTHR47139:SF4">
    <property type="entry name" value="TUMOR NECROSIS FACTOR RECEPTOR SUPERFAMILY MEMBER 9 ISOFORM X1-RELATED"/>
    <property type="match status" value="1"/>
</dbReference>
<evidence type="ECO:0000259" key="5">
    <source>
        <dbReference type="PROSITE" id="PS50050"/>
    </source>
</evidence>
<comment type="caution">
    <text evidence="6">The sequence shown here is derived from an EMBL/GenBank/DDBJ whole genome shotgun (WGS) entry which is preliminary data.</text>
</comment>
<sequence>MAGIFWMMCLSLLTQGFWCILGDIEVGCKKWSPIGATFVCDECHPGNYLVKKHGQTPTELCTPCENGTFTEKTNDKECYICRQCVGALVHLKDCTPKSDTQCACKKGLVCGNAKCTYCVDECGKGYEPDNSNNRSCRPCPEGTFNDKIHQKCKPFSTSCADPNHIMVFKGNSSSDIICELLPPLTTPPATNPDKSENKEQAWSSELFGIIGGFMMCLIIFIVLVSVLLHHNVKKKKTQRTPSKTPIIRTPTDDPRTLIAIECSFHEAQQEQGNSTESLISKDSSEQEMV</sequence>
<evidence type="ECO:0000313" key="7">
    <source>
        <dbReference type="Proteomes" id="UP001352852"/>
    </source>
</evidence>
<evidence type="ECO:0000256" key="2">
    <source>
        <dbReference type="SAM" id="MobiDB-lite"/>
    </source>
</evidence>
<keyword evidence="3" id="KW-1133">Transmembrane helix</keyword>
<dbReference type="Gene3D" id="2.10.50.10">
    <property type="entry name" value="Tumor Necrosis Factor Receptor, subunit A, domain 2"/>
    <property type="match status" value="2"/>
</dbReference>
<keyword evidence="3" id="KW-0472">Membrane</keyword>
<dbReference type="SUPFAM" id="SSF57586">
    <property type="entry name" value="TNF receptor-like"/>
    <property type="match status" value="2"/>
</dbReference>
<gene>
    <name evidence="6" type="ORF">CHARACLAT_027697</name>
</gene>
<feature type="chain" id="PRO_5045176368" description="TNFR-Cys domain-containing protein" evidence="4">
    <location>
        <begin position="17"/>
        <end position="289"/>
    </location>
</feature>
<feature type="transmembrane region" description="Helical" evidence="3">
    <location>
        <begin position="206"/>
        <end position="228"/>
    </location>
</feature>
<keyword evidence="1" id="KW-1015">Disulfide bond</keyword>
<evidence type="ECO:0000256" key="1">
    <source>
        <dbReference type="PROSITE-ProRule" id="PRU00206"/>
    </source>
</evidence>
<dbReference type="Pfam" id="PF00020">
    <property type="entry name" value="TNFR_c6"/>
    <property type="match status" value="2"/>
</dbReference>
<keyword evidence="4" id="KW-0732">Signal</keyword>
<evidence type="ECO:0000313" key="6">
    <source>
        <dbReference type="EMBL" id="MED6295077.1"/>
    </source>
</evidence>
<feature type="signal peptide" evidence="4">
    <location>
        <begin position="1"/>
        <end position="16"/>
    </location>
</feature>
<protein>
    <recommendedName>
        <fullName evidence="5">TNFR-Cys domain-containing protein</fullName>
    </recommendedName>
</protein>
<reference evidence="6 7" key="1">
    <citation type="submission" date="2021-06" db="EMBL/GenBank/DDBJ databases">
        <authorList>
            <person name="Palmer J.M."/>
        </authorList>
    </citation>
    <scope>NUCLEOTIDE SEQUENCE [LARGE SCALE GENOMIC DNA]</scope>
    <source>
        <strain evidence="6 7">CL_MEX2019</strain>
        <tissue evidence="6">Muscle</tissue>
    </source>
</reference>
<evidence type="ECO:0000256" key="3">
    <source>
        <dbReference type="SAM" id="Phobius"/>
    </source>
</evidence>
<dbReference type="SMART" id="SM00208">
    <property type="entry name" value="TNFR"/>
    <property type="match status" value="2"/>
</dbReference>
<feature type="repeat" description="TNFR-Cys" evidence="1">
    <location>
        <begin position="63"/>
        <end position="102"/>
    </location>
</feature>
<proteinExistence type="predicted"/>
<evidence type="ECO:0000256" key="4">
    <source>
        <dbReference type="SAM" id="SignalP"/>
    </source>
</evidence>
<comment type="caution">
    <text evidence="1">Lacks conserved residue(s) required for the propagation of feature annotation.</text>
</comment>
<keyword evidence="7" id="KW-1185">Reference proteome</keyword>
<dbReference type="PROSITE" id="PS50050">
    <property type="entry name" value="TNFR_NGFR_2"/>
    <property type="match status" value="1"/>
</dbReference>
<feature type="compositionally biased region" description="Polar residues" evidence="2">
    <location>
        <begin position="269"/>
        <end position="281"/>
    </location>
</feature>
<accession>A0ABU7F6N8</accession>
<dbReference type="PANTHER" id="PTHR47139">
    <property type="entry name" value="TUMOR NECROSIS FACTOR RECEPTOR SUPERFAMILY MEMBER 9"/>
    <property type="match status" value="1"/>
</dbReference>
<feature type="disulfide bond" evidence="1">
    <location>
        <begin position="84"/>
        <end position="102"/>
    </location>
</feature>
<dbReference type="Proteomes" id="UP001352852">
    <property type="component" value="Unassembled WGS sequence"/>
</dbReference>
<dbReference type="EMBL" id="JAHUTJ010077319">
    <property type="protein sequence ID" value="MED6295077.1"/>
    <property type="molecule type" value="Genomic_DNA"/>
</dbReference>
<keyword evidence="3" id="KW-0812">Transmembrane</keyword>
<dbReference type="CDD" id="cd13424">
    <property type="entry name" value="TNFRSF9_teleost"/>
    <property type="match status" value="1"/>
</dbReference>
<feature type="domain" description="TNFR-Cys" evidence="5">
    <location>
        <begin position="63"/>
        <end position="102"/>
    </location>
</feature>